<evidence type="ECO:0000313" key="3">
    <source>
        <dbReference type="Proteomes" id="UP000775213"/>
    </source>
</evidence>
<dbReference type="Gene3D" id="3.30.2260.10">
    <property type="entry name" value="Enhancer of rudimentary"/>
    <property type="match status" value="1"/>
</dbReference>
<comment type="similarity">
    <text evidence="1">Belongs to the E(R) family.</text>
</comment>
<gene>
    <name evidence="2" type="ORF">IEQ34_015654</name>
</gene>
<dbReference type="SUPFAM" id="SSF143875">
    <property type="entry name" value="ERH-like"/>
    <property type="match status" value="1"/>
</dbReference>
<dbReference type="Proteomes" id="UP000775213">
    <property type="component" value="Unassembled WGS sequence"/>
</dbReference>
<reference evidence="2 3" key="1">
    <citation type="journal article" date="2021" name="Hortic Res">
        <title>Chromosome-scale assembly of the Dendrobium chrysotoxum genome enhances the understanding of orchid evolution.</title>
        <authorList>
            <person name="Zhang Y."/>
            <person name="Zhang G.Q."/>
            <person name="Zhang D."/>
            <person name="Liu X.D."/>
            <person name="Xu X.Y."/>
            <person name="Sun W.H."/>
            <person name="Yu X."/>
            <person name="Zhu X."/>
            <person name="Wang Z.W."/>
            <person name="Zhao X."/>
            <person name="Zhong W.Y."/>
            <person name="Chen H."/>
            <person name="Yin W.L."/>
            <person name="Huang T."/>
            <person name="Niu S.C."/>
            <person name="Liu Z.J."/>
        </authorList>
    </citation>
    <scope>NUCLEOTIDE SEQUENCE [LARGE SCALE GENOMIC DNA]</scope>
    <source>
        <strain evidence="2">Lindl</strain>
    </source>
</reference>
<comment type="caution">
    <text evidence="2">The sequence shown here is derived from an EMBL/GenBank/DDBJ whole genome shotgun (WGS) entry which is preliminary data.</text>
</comment>
<keyword evidence="3" id="KW-1185">Reference proteome</keyword>
<dbReference type="AlphaFoldDB" id="A0AAV7GHB8"/>
<dbReference type="PANTHER" id="PTHR12373:SF0">
    <property type="entry name" value="ENHANCER OF RUDIMENTARY HOMOLOG"/>
    <property type="match status" value="1"/>
</dbReference>
<organism evidence="2 3">
    <name type="scientific">Dendrobium chrysotoxum</name>
    <name type="common">Orchid</name>
    <dbReference type="NCBI Taxonomy" id="161865"/>
    <lineage>
        <taxon>Eukaryota</taxon>
        <taxon>Viridiplantae</taxon>
        <taxon>Streptophyta</taxon>
        <taxon>Embryophyta</taxon>
        <taxon>Tracheophyta</taxon>
        <taxon>Spermatophyta</taxon>
        <taxon>Magnoliopsida</taxon>
        <taxon>Liliopsida</taxon>
        <taxon>Asparagales</taxon>
        <taxon>Orchidaceae</taxon>
        <taxon>Epidendroideae</taxon>
        <taxon>Malaxideae</taxon>
        <taxon>Dendrobiinae</taxon>
        <taxon>Dendrobium</taxon>
    </lineage>
</organism>
<proteinExistence type="inferred from homology"/>
<dbReference type="InterPro" id="IPR000781">
    <property type="entry name" value="ERH"/>
</dbReference>
<name>A0AAV7GHB8_DENCH</name>
<protein>
    <submittedName>
        <fullName evidence="2">Uncharacterized protein</fullName>
    </submittedName>
</protein>
<dbReference type="PROSITE" id="PS01290">
    <property type="entry name" value="ER"/>
    <property type="match status" value="1"/>
</dbReference>
<accession>A0AAV7GHB8</accession>
<sequence>MDGICGLYERKLKEIDPTILSITYDIADLYNFIDGFTDLSALVICIYCYNQNSAEIAPLTETYMKGFKKRMAGFSALDIKERWTDLKKEWQDFRHWTLRSAEWRSLRRGARKEDRTDLPVSLIWMGRIPKTRGISLSSSSHITILFPQPARTMGGRCPQELQAFSLQSVLWKPHPTTAAALSRLSCRHPSSCYSSPSPLALSIAEPTGRTAAYPDATFSRRCQILYLQPLVLSSSLD</sequence>
<dbReference type="EMBL" id="JAGFBR010000014">
    <property type="protein sequence ID" value="KAH0455622.1"/>
    <property type="molecule type" value="Genomic_DNA"/>
</dbReference>
<evidence type="ECO:0000256" key="1">
    <source>
        <dbReference type="ARBA" id="ARBA00007491"/>
    </source>
</evidence>
<dbReference type="InterPro" id="IPR035912">
    <property type="entry name" value="EHR_sf"/>
</dbReference>
<evidence type="ECO:0000313" key="2">
    <source>
        <dbReference type="EMBL" id="KAH0455622.1"/>
    </source>
</evidence>
<dbReference type="PANTHER" id="PTHR12373">
    <property type="entry name" value="ENHANCER OF RUDIMENTARY ERH"/>
    <property type="match status" value="1"/>
</dbReference>
<dbReference type="Pfam" id="PF01133">
    <property type="entry name" value="ER"/>
    <property type="match status" value="1"/>
</dbReference>